<name>A0A410QG06_9FIRM</name>
<accession>A0A410QG06</accession>
<dbReference type="Proteomes" id="UP000287969">
    <property type="component" value="Chromosome"/>
</dbReference>
<keyword evidence="3" id="KW-1185">Reference proteome</keyword>
<evidence type="ECO:0000313" key="2">
    <source>
        <dbReference type="EMBL" id="QAT63032.1"/>
    </source>
</evidence>
<dbReference type="OrthoDB" id="89044at2"/>
<dbReference type="AlphaFoldDB" id="A0A410QG06"/>
<proteinExistence type="predicted"/>
<sequence>MNHIKLNDILGLNTEEINNSKIELNMQAGVGGEAYIDLWLCCDEMDKRNGTCPECGYWGWYGNQRNFRPGQWVFSFVRLRDDEWLFTSAAEIIEVPENTFAKVKIIDKYKPYFGRLVIQLVKGNTFARYTFNLSKYIEDSSIKTILPDLYGGEDFPGYDKVRLSYKQLETIIKYGKNDWIAALENQKAVYLLTDKTNGKMYVGSATSDYGMLLQRWRSYIENGHGGNKELVELVNMKGFDYIKVNFHYSILENYNAKVDDLVILERESWWKEILQTRIFGYNKN</sequence>
<evidence type="ECO:0000259" key="1">
    <source>
        <dbReference type="PROSITE" id="PS50164"/>
    </source>
</evidence>
<dbReference type="Gene3D" id="3.40.1440.10">
    <property type="entry name" value="GIY-YIG endonuclease"/>
    <property type="match status" value="1"/>
</dbReference>
<reference evidence="3" key="1">
    <citation type="submission" date="2019-01" db="EMBL/GenBank/DDBJ databases">
        <title>Draft genomes of a novel of Sporanaerobacter strains.</title>
        <authorList>
            <person name="Ma S."/>
        </authorList>
    </citation>
    <scope>NUCLEOTIDE SEQUENCE [LARGE SCALE GENOMIC DNA]</scope>
    <source>
        <strain evidence="3">NJN-17</strain>
    </source>
</reference>
<dbReference type="SUPFAM" id="SSF82771">
    <property type="entry name" value="GIY-YIG endonuclease"/>
    <property type="match status" value="1"/>
</dbReference>
<dbReference type="PROSITE" id="PS50164">
    <property type="entry name" value="GIY_YIG"/>
    <property type="match status" value="1"/>
</dbReference>
<dbReference type="KEGG" id="spoa:EQM13_16390"/>
<dbReference type="CDD" id="cd10446">
    <property type="entry name" value="GIY-YIG_unchar_1"/>
    <property type="match status" value="1"/>
</dbReference>
<dbReference type="InterPro" id="IPR035901">
    <property type="entry name" value="GIY-YIG_endonuc_sf"/>
</dbReference>
<evidence type="ECO:0000313" key="3">
    <source>
        <dbReference type="Proteomes" id="UP000287969"/>
    </source>
</evidence>
<gene>
    <name evidence="2" type="ORF">EQM13_16390</name>
</gene>
<dbReference type="Pfam" id="PF01541">
    <property type="entry name" value="GIY-YIG"/>
    <property type="match status" value="1"/>
</dbReference>
<dbReference type="RefSeq" id="WP_128753265.1">
    <property type="nucleotide sequence ID" value="NZ_CP035282.1"/>
</dbReference>
<feature type="domain" description="GIY-YIG" evidence="1">
    <location>
        <begin position="185"/>
        <end position="283"/>
    </location>
</feature>
<protein>
    <submittedName>
        <fullName evidence="2">GIY-YIG nuclease family protein</fullName>
    </submittedName>
</protein>
<dbReference type="InterPro" id="IPR000305">
    <property type="entry name" value="GIY-YIG_endonuc"/>
</dbReference>
<dbReference type="EMBL" id="CP035282">
    <property type="protein sequence ID" value="QAT63032.1"/>
    <property type="molecule type" value="Genomic_DNA"/>
</dbReference>
<organism evidence="2 3">
    <name type="scientific">Acidilutibacter cellobiosedens</name>
    <dbReference type="NCBI Taxonomy" id="2507161"/>
    <lineage>
        <taxon>Bacteria</taxon>
        <taxon>Bacillati</taxon>
        <taxon>Bacillota</taxon>
        <taxon>Tissierellia</taxon>
        <taxon>Tissierellales</taxon>
        <taxon>Acidilutibacteraceae</taxon>
        <taxon>Acidilutibacter</taxon>
    </lineage>
</organism>